<protein>
    <submittedName>
        <fullName evidence="1">Uncharacterized protein</fullName>
    </submittedName>
</protein>
<evidence type="ECO:0000313" key="1">
    <source>
        <dbReference type="EMBL" id="AGI74388.1"/>
    </source>
</evidence>
<dbReference type="Pfam" id="PF03682">
    <property type="entry name" value="UPF0158"/>
    <property type="match status" value="1"/>
</dbReference>
<dbReference type="InterPro" id="IPR005361">
    <property type="entry name" value="UPF0158"/>
</dbReference>
<dbReference type="EMBL" id="CP003742">
    <property type="protein sequence ID" value="AGI74388.1"/>
    <property type="molecule type" value="Genomic_DNA"/>
</dbReference>
<accession>M9RRN7</accession>
<dbReference type="KEGG" id="oar:OA238_c45190"/>
<dbReference type="AlphaFoldDB" id="M9RRN7"/>
<evidence type="ECO:0000313" key="2">
    <source>
        <dbReference type="Proteomes" id="UP000004688"/>
    </source>
</evidence>
<dbReference type="RefSeq" id="WP_015497329.1">
    <property type="nucleotide sequence ID" value="NC_020908.1"/>
</dbReference>
<dbReference type="Proteomes" id="UP000004688">
    <property type="component" value="Chromosome"/>
</dbReference>
<proteinExistence type="predicted"/>
<name>M9RRN7_9RHOB</name>
<organism evidence="1 2">
    <name type="scientific">Octadecabacter arcticus 238</name>
    <dbReference type="NCBI Taxonomy" id="391616"/>
    <lineage>
        <taxon>Bacteria</taxon>
        <taxon>Pseudomonadati</taxon>
        <taxon>Pseudomonadota</taxon>
        <taxon>Alphaproteobacteria</taxon>
        <taxon>Rhodobacterales</taxon>
        <taxon>Roseobacteraceae</taxon>
        <taxon>Octadecabacter</taxon>
    </lineage>
</organism>
<dbReference type="eggNOG" id="ENOG5033017">
    <property type="taxonomic scope" value="Bacteria"/>
</dbReference>
<reference evidence="1 2" key="1">
    <citation type="journal article" date="2013" name="PLoS ONE">
        <title>Poles Apart: Arctic and Antarctic Octadecabacter strains Share High Genome Plasticity and a New Type of Xanthorhodopsin.</title>
        <authorList>
            <person name="Vollmers J."/>
            <person name="Voget S."/>
            <person name="Dietrich S."/>
            <person name="Gollnow K."/>
            <person name="Smits M."/>
            <person name="Meyer K."/>
            <person name="Brinkhoff T."/>
            <person name="Simon M."/>
            <person name="Daniel R."/>
        </authorList>
    </citation>
    <scope>NUCLEOTIDE SEQUENCE [LARGE SCALE GENOMIC DNA]</scope>
    <source>
        <strain evidence="1 2">238</strain>
    </source>
</reference>
<gene>
    <name evidence="1" type="ORF">OA238_c45190</name>
</gene>
<sequence>MALPVKLRAVVDQIEMTGDEMTAYINRKTGDLITLTDEDLSYAEDGDNDRLIPDWQRETVDQVKQVLANDEYIALPDSFEIHEYKIMEHFCYTIEDERVQNILLQAISGKGAFRHFKNKVYEEGINKNWRRFRDSAFKQIAVGFLENQGIAFTD</sequence>
<dbReference type="HOGENOM" id="CLU_137359_1_0_5"/>
<keyword evidence="2" id="KW-1185">Reference proteome</keyword>